<evidence type="ECO:0000256" key="1">
    <source>
        <dbReference type="SAM" id="Phobius"/>
    </source>
</evidence>
<comment type="caution">
    <text evidence="2">The sequence shown here is derived from an EMBL/GenBank/DDBJ whole genome shotgun (WGS) entry which is preliminary data.</text>
</comment>
<keyword evidence="1" id="KW-0472">Membrane</keyword>
<reference evidence="2" key="1">
    <citation type="submission" date="2023-06" db="EMBL/GenBank/DDBJ databases">
        <title>Genome-scale phylogeny and comparative genomics of the fungal order Sordariales.</title>
        <authorList>
            <consortium name="Lawrence Berkeley National Laboratory"/>
            <person name="Hensen N."/>
            <person name="Bonometti L."/>
            <person name="Westerberg I."/>
            <person name="Brannstrom I.O."/>
            <person name="Guillou S."/>
            <person name="Cros-Aarteil S."/>
            <person name="Calhoun S."/>
            <person name="Haridas S."/>
            <person name="Kuo A."/>
            <person name="Mondo S."/>
            <person name="Pangilinan J."/>
            <person name="Riley R."/>
            <person name="Labutti K."/>
            <person name="Andreopoulos B."/>
            <person name="Lipzen A."/>
            <person name="Chen C."/>
            <person name="Yanf M."/>
            <person name="Daum C."/>
            <person name="Ng V."/>
            <person name="Clum A."/>
            <person name="Steindorff A."/>
            <person name="Ohm R."/>
            <person name="Martin F."/>
            <person name="Silar P."/>
            <person name="Natvig D."/>
            <person name="Lalanne C."/>
            <person name="Gautier V."/>
            <person name="Ament-Velasquez S.L."/>
            <person name="Kruys A."/>
            <person name="Hutchinson M.I."/>
            <person name="Powell A.J."/>
            <person name="Barry K."/>
            <person name="Miller A.N."/>
            <person name="Grigoriev I.V."/>
            <person name="Debuchy R."/>
            <person name="Gladieux P."/>
            <person name="Thoren M.H."/>
            <person name="Johannesson H."/>
        </authorList>
    </citation>
    <scope>NUCLEOTIDE SEQUENCE</scope>
    <source>
        <strain evidence="2">SMH2532-1</strain>
    </source>
</reference>
<dbReference type="EMBL" id="JAULSV010000005">
    <property type="protein sequence ID" value="KAK0642922.1"/>
    <property type="molecule type" value="Genomic_DNA"/>
</dbReference>
<dbReference type="AlphaFoldDB" id="A0AA40CLK9"/>
<keyword evidence="1" id="KW-0812">Transmembrane</keyword>
<sequence>MKTTLYSKTTLISSRTPAARPSKPTRTQMGFMKWLCSHLERKYKRTVDQYCTALAITPDTIEAPAVSVFTHLARVMGRDRHVSLESLSKFLGQTFPIQRGQDSALHAQLVFRLVGHLSFLYSPRLDKFGSGDTFVSGDLFAEILCSYSLIFGQSRHAHRAFRHDFTSVSLRRWSSLWRCFQRRNESNNIPSSILKDDSILFELCSRDWADVAVYEELDITNVKNVYSAAEDFPYLGGRLAVLDDFIEAWEPDSWHTLWNDGRNLNRHYTLRFIVITCALTLILGMISFAPKNE</sequence>
<evidence type="ECO:0000313" key="2">
    <source>
        <dbReference type="EMBL" id="KAK0642922.1"/>
    </source>
</evidence>
<dbReference type="Proteomes" id="UP001174936">
    <property type="component" value="Unassembled WGS sequence"/>
</dbReference>
<protein>
    <submittedName>
        <fullName evidence="2">Uncharacterized protein</fullName>
    </submittedName>
</protein>
<name>A0AA40CLK9_9PEZI</name>
<gene>
    <name evidence="2" type="ORF">B0T16DRAFT_459124</name>
</gene>
<accession>A0AA40CLK9</accession>
<keyword evidence="3" id="KW-1185">Reference proteome</keyword>
<proteinExistence type="predicted"/>
<keyword evidence="1" id="KW-1133">Transmembrane helix</keyword>
<feature type="transmembrane region" description="Helical" evidence="1">
    <location>
        <begin position="268"/>
        <end position="289"/>
    </location>
</feature>
<organism evidence="2 3">
    <name type="scientific">Cercophora newfieldiana</name>
    <dbReference type="NCBI Taxonomy" id="92897"/>
    <lineage>
        <taxon>Eukaryota</taxon>
        <taxon>Fungi</taxon>
        <taxon>Dikarya</taxon>
        <taxon>Ascomycota</taxon>
        <taxon>Pezizomycotina</taxon>
        <taxon>Sordariomycetes</taxon>
        <taxon>Sordariomycetidae</taxon>
        <taxon>Sordariales</taxon>
        <taxon>Lasiosphaeriaceae</taxon>
        <taxon>Cercophora</taxon>
    </lineage>
</organism>
<evidence type="ECO:0000313" key="3">
    <source>
        <dbReference type="Proteomes" id="UP001174936"/>
    </source>
</evidence>